<protein>
    <submittedName>
        <fullName evidence="8">Uncharacterized protein</fullName>
    </submittedName>
</protein>
<dbReference type="OrthoDB" id="160405at2759"/>
<evidence type="ECO:0000256" key="6">
    <source>
        <dbReference type="HAMAP-Rule" id="MF_03058"/>
    </source>
</evidence>
<evidence type="ECO:0000313" key="9">
    <source>
        <dbReference type="Proteomes" id="UP000293360"/>
    </source>
</evidence>
<keyword evidence="4 6" id="KW-0472">Membrane</keyword>
<dbReference type="PANTHER" id="PTHR31792:SF3">
    <property type="entry name" value="VACUOLAR ATPASE ASSEMBLY INTEGRAL MEMBRANE PROTEIN VMA21"/>
    <property type="match status" value="1"/>
</dbReference>
<comment type="function">
    <text evidence="6">Required for the assembly of the V0 complex of the vacuolar ATPase (V-ATPase) in the endoplasmic reticulum.</text>
</comment>
<keyword evidence="2 6" id="KW-0256">Endoplasmic reticulum</keyword>
<dbReference type="EMBL" id="QJNU01000106">
    <property type="protein sequence ID" value="RYP07111.1"/>
    <property type="molecule type" value="Genomic_DNA"/>
</dbReference>
<feature type="compositionally biased region" description="Low complexity" evidence="7">
    <location>
        <begin position="26"/>
        <end position="44"/>
    </location>
</feature>
<reference evidence="8 9" key="1">
    <citation type="submission" date="2018-06" db="EMBL/GenBank/DDBJ databases">
        <title>Complete Genomes of Monosporascus.</title>
        <authorList>
            <person name="Robinson A.J."/>
            <person name="Natvig D.O."/>
        </authorList>
    </citation>
    <scope>NUCLEOTIDE SEQUENCE [LARGE SCALE GENOMIC DNA]</scope>
    <source>
        <strain evidence="8 9">CBS 110550</strain>
    </source>
</reference>
<dbReference type="Pfam" id="PF09446">
    <property type="entry name" value="VMA21"/>
    <property type="match status" value="1"/>
</dbReference>
<dbReference type="PANTHER" id="PTHR31792">
    <property type="entry name" value="VACUOLAR ATPASE ASSEMBLY INTEGRAL MEMBRANE PROTEIN VMA21"/>
    <property type="match status" value="1"/>
</dbReference>
<name>A0A4Q4TJA2_9PEZI</name>
<feature type="region of interest" description="Disordered" evidence="7">
    <location>
        <begin position="1"/>
        <end position="50"/>
    </location>
</feature>
<keyword evidence="9" id="KW-1185">Reference proteome</keyword>
<organism evidence="8 9">
    <name type="scientific">Monosporascus ibericus</name>
    <dbReference type="NCBI Taxonomy" id="155417"/>
    <lineage>
        <taxon>Eukaryota</taxon>
        <taxon>Fungi</taxon>
        <taxon>Dikarya</taxon>
        <taxon>Ascomycota</taxon>
        <taxon>Pezizomycotina</taxon>
        <taxon>Sordariomycetes</taxon>
        <taxon>Xylariomycetidae</taxon>
        <taxon>Xylariales</taxon>
        <taxon>Xylariales incertae sedis</taxon>
        <taxon>Monosporascus</taxon>
    </lineage>
</organism>
<dbReference type="GO" id="GO:0033116">
    <property type="term" value="C:endoplasmic reticulum-Golgi intermediate compartment membrane"/>
    <property type="evidence" value="ECO:0007669"/>
    <property type="project" value="UniProtKB-SubCell"/>
</dbReference>
<comment type="similarity">
    <text evidence="6">Belongs to the VMA21 family.</text>
</comment>
<evidence type="ECO:0000256" key="4">
    <source>
        <dbReference type="ARBA" id="ARBA00023136"/>
    </source>
</evidence>
<dbReference type="HAMAP" id="MF_03058">
    <property type="entry name" value="VMA21"/>
    <property type="match status" value="1"/>
</dbReference>
<comment type="caution">
    <text evidence="8">The sequence shown here is derived from an EMBL/GenBank/DDBJ whole genome shotgun (WGS) entry which is preliminary data.</text>
</comment>
<comment type="caution">
    <text evidence="6">Lacks conserved residue(s) required for the propagation of feature annotation.</text>
</comment>
<dbReference type="AlphaFoldDB" id="A0A4Q4TJA2"/>
<evidence type="ECO:0000256" key="3">
    <source>
        <dbReference type="ARBA" id="ARBA00022989"/>
    </source>
</evidence>
<dbReference type="GO" id="GO:0005789">
    <property type="term" value="C:endoplasmic reticulum membrane"/>
    <property type="evidence" value="ECO:0007669"/>
    <property type="project" value="UniProtKB-SubCell"/>
</dbReference>
<proteinExistence type="inferred from homology"/>
<evidence type="ECO:0000256" key="2">
    <source>
        <dbReference type="ARBA" id="ARBA00022824"/>
    </source>
</evidence>
<sequence length="127" mass="13400">MATRRIISTEKTILDRDEELDSPSAAASGHPQSRSSSSSTAPAVPTGPPPNRSDVIVKLLAFTFAMVVVPIGSYFVTVNTVFGGNSSYAGGLAAIMANVVLVGYIIVAMNEDQSEQLAAKKETKKER</sequence>
<evidence type="ECO:0000256" key="7">
    <source>
        <dbReference type="SAM" id="MobiDB-lite"/>
    </source>
</evidence>
<comment type="subcellular location">
    <subcellularLocation>
        <location evidence="6">Endoplasmic reticulum membrane</location>
        <topology evidence="6">Multi-pass membrane protein</topology>
    </subcellularLocation>
    <subcellularLocation>
        <location evidence="6">Endoplasmic reticulum-Golgi intermediate compartment membrane</location>
        <topology evidence="6">Multi-pass membrane protein</topology>
    </subcellularLocation>
    <subcellularLocation>
        <location evidence="6">Cytoplasmic vesicle</location>
        <location evidence="6">COPII-coated vesicle membrane</location>
        <topology evidence="6">Multi-pass membrane protein</topology>
    </subcellularLocation>
</comment>
<keyword evidence="3 6" id="KW-1133">Transmembrane helix</keyword>
<evidence type="ECO:0000313" key="8">
    <source>
        <dbReference type="EMBL" id="RYP07111.1"/>
    </source>
</evidence>
<dbReference type="STRING" id="155417.A0A4Q4TJA2"/>
<dbReference type="GO" id="GO:0012507">
    <property type="term" value="C:ER to Golgi transport vesicle membrane"/>
    <property type="evidence" value="ECO:0007669"/>
    <property type="project" value="UniProtKB-SubCell"/>
</dbReference>
<feature type="transmembrane region" description="Helical" evidence="6">
    <location>
        <begin position="88"/>
        <end position="107"/>
    </location>
</feature>
<dbReference type="InterPro" id="IPR019013">
    <property type="entry name" value="Vma21"/>
</dbReference>
<keyword evidence="5 6" id="KW-0968">Cytoplasmic vesicle</keyword>
<keyword evidence="1 6" id="KW-0812">Transmembrane</keyword>
<gene>
    <name evidence="8" type="ORF">DL764_002743</name>
</gene>
<evidence type="ECO:0000256" key="1">
    <source>
        <dbReference type="ARBA" id="ARBA00022692"/>
    </source>
</evidence>
<evidence type="ECO:0000256" key="5">
    <source>
        <dbReference type="ARBA" id="ARBA00023329"/>
    </source>
</evidence>
<dbReference type="GO" id="GO:0070072">
    <property type="term" value="P:vacuolar proton-transporting V-type ATPase complex assembly"/>
    <property type="evidence" value="ECO:0007669"/>
    <property type="project" value="UniProtKB-UniRule"/>
</dbReference>
<dbReference type="Proteomes" id="UP000293360">
    <property type="component" value="Unassembled WGS sequence"/>
</dbReference>
<feature type="transmembrane region" description="Helical" evidence="6">
    <location>
        <begin position="55"/>
        <end position="76"/>
    </location>
</feature>
<accession>A0A4Q4TJA2</accession>